<organism evidence="3 5">
    <name type="scientific">Polyplax serrata</name>
    <name type="common">Common mouse louse</name>
    <dbReference type="NCBI Taxonomy" id="468196"/>
    <lineage>
        <taxon>Eukaryota</taxon>
        <taxon>Metazoa</taxon>
        <taxon>Ecdysozoa</taxon>
        <taxon>Arthropoda</taxon>
        <taxon>Hexapoda</taxon>
        <taxon>Insecta</taxon>
        <taxon>Pterygota</taxon>
        <taxon>Neoptera</taxon>
        <taxon>Paraneoptera</taxon>
        <taxon>Psocodea</taxon>
        <taxon>Troctomorpha</taxon>
        <taxon>Phthiraptera</taxon>
        <taxon>Anoplura</taxon>
        <taxon>Polyplacidae</taxon>
        <taxon>Polyplax</taxon>
    </lineage>
</organism>
<evidence type="ECO:0000313" key="5">
    <source>
        <dbReference type="Proteomes" id="UP001372834"/>
    </source>
</evidence>
<dbReference type="Proteomes" id="UP001372834">
    <property type="component" value="Unassembled WGS sequence"/>
</dbReference>
<proteinExistence type="predicted"/>
<reference evidence="3 5" key="1">
    <citation type="submission" date="2023-10" db="EMBL/GenBank/DDBJ databases">
        <title>Genomes of two closely related lineages of the louse Polyplax serrata with different host specificities.</title>
        <authorList>
            <person name="Martinu J."/>
            <person name="Tarabai H."/>
            <person name="Stefka J."/>
            <person name="Hypsa V."/>
        </authorList>
    </citation>
    <scope>NUCLEOTIDE SEQUENCE [LARGE SCALE GENOMIC DNA]</scope>
    <source>
        <strain evidence="2">98ZLc_SE</strain>
        <strain evidence="3">HR10_N</strain>
    </source>
</reference>
<evidence type="ECO:0000313" key="2">
    <source>
        <dbReference type="EMBL" id="KAK6618166.1"/>
    </source>
</evidence>
<dbReference type="Proteomes" id="UP001359485">
    <property type="component" value="Unassembled WGS sequence"/>
</dbReference>
<feature type="region of interest" description="Disordered" evidence="1">
    <location>
        <begin position="92"/>
        <end position="114"/>
    </location>
</feature>
<evidence type="ECO:0000256" key="1">
    <source>
        <dbReference type="SAM" id="MobiDB-lite"/>
    </source>
</evidence>
<protein>
    <submittedName>
        <fullName evidence="3">Uncharacterized protein</fullName>
    </submittedName>
</protein>
<evidence type="ECO:0000313" key="3">
    <source>
        <dbReference type="EMBL" id="KAK6619781.1"/>
    </source>
</evidence>
<keyword evidence="4" id="KW-1185">Reference proteome</keyword>
<evidence type="ECO:0000313" key="4">
    <source>
        <dbReference type="Proteomes" id="UP001359485"/>
    </source>
</evidence>
<dbReference type="EMBL" id="JAWJWE010000040">
    <property type="protein sequence ID" value="KAK6619781.1"/>
    <property type="molecule type" value="Genomic_DNA"/>
</dbReference>
<dbReference type="EMBL" id="JAWJWF010000050">
    <property type="protein sequence ID" value="KAK6618166.1"/>
    <property type="molecule type" value="Genomic_DNA"/>
</dbReference>
<name>A0AAN8S7I7_POLSC</name>
<accession>A0AAN8S7I7</accession>
<dbReference type="AlphaFoldDB" id="A0AAN8S7I7"/>
<sequence>MITCLVTMNRYEQEHLYRQSRQVSIIQSSPLLVDHREDLLLSVLNSPVTEDRRKSSSGLLQPGFLSVKSRRSSQKSVLSAISGPFQYIDKDDRSEEVYGGGESDIDPEKGFVKV</sequence>
<gene>
    <name evidence="3" type="ORF">RUM43_012546</name>
    <name evidence="2" type="ORF">RUM44_002617</name>
</gene>
<comment type="caution">
    <text evidence="3">The sequence shown here is derived from an EMBL/GenBank/DDBJ whole genome shotgun (WGS) entry which is preliminary data.</text>
</comment>